<dbReference type="EMBL" id="JACCCZ010000001">
    <property type="protein sequence ID" value="NYG00907.1"/>
    <property type="molecule type" value="Genomic_DNA"/>
</dbReference>
<dbReference type="InterPro" id="IPR027417">
    <property type="entry name" value="P-loop_NTPase"/>
</dbReference>
<proteinExistence type="predicted"/>
<dbReference type="Proteomes" id="UP000549695">
    <property type="component" value="Unassembled WGS sequence"/>
</dbReference>
<feature type="region of interest" description="Disordered" evidence="1">
    <location>
        <begin position="1222"/>
        <end position="1242"/>
    </location>
</feature>
<keyword evidence="4" id="KW-1185">Reference proteome</keyword>
<dbReference type="NCBIfam" id="NF041492">
    <property type="entry name" value="MobF"/>
    <property type="match status" value="1"/>
</dbReference>
<evidence type="ECO:0000313" key="4">
    <source>
        <dbReference type="Proteomes" id="UP000549695"/>
    </source>
</evidence>
<feature type="region of interest" description="Disordered" evidence="1">
    <location>
        <begin position="1320"/>
        <end position="1387"/>
    </location>
</feature>
<feature type="region of interest" description="Disordered" evidence="1">
    <location>
        <begin position="909"/>
        <end position="931"/>
    </location>
</feature>
<dbReference type="SUPFAM" id="SSF52540">
    <property type="entry name" value="P-loop containing nucleoside triphosphate hydrolases"/>
    <property type="match status" value="2"/>
</dbReference>
<dbReference type="InterPro" id="IPR014862">
    <property type="entry name" value="TrwC"/>
</dbReference>
<sequence length="1436" mass="154699">MLSIASGYSPEYLLKEVAAGRENYYTGAVAEGEPPGRWWGAGAEKLGLRGLVEAQDMRAVYERFLDPRDDGFHDPSRWDEVGTLGHTGRRYLSEDEIYAAALEREPDAAAERRAELRTEAGKAARHNVAFLDVTFSVQKSVTLLHTAFEAREVAARNAGDEETAAAWGEFRTAVEDAIWAGNNAALAYLQDKAGYSRVGHHGGAAGRWVDSHSFVVASFFQHDSRDRDPQLHIHDTILNRVEGPDGVWRTLDGRSLYRWRPAAGAVAERTCEERITHTLGMLLATRPDGKSREVVGIAEETLALFSQRRRAVTAKTAELFELFEARYGRTPNSAERDRISRQATFATRASKSHDGETREDFLDRINDRMRADIDGGLAAVADAALAARPGDVAPQAFHPQAVIELALADVASRKAGWTRADLTRAINAALPDYLGVPDGTDVATLLDQLTDEAVRYAVAMDAERPGEGLLPPELLLANGESAMRAPGGRIYSTPDQVRSERILLAATSSRDGAALTEQAAAAFLARLDDEGVRLGIDQAAAVRGVLTSGARVETLVGPAGTGKSFVVGTLARAWADPESGRRVFGLATSQVATDVLTDEGLTARNVTRWLATQDRLAAAPAERRAVDGDEGWRLRDGDLVVVDESAMTDTASLAAVHGHVDAAGAKLLLVGDHKQLAAVGAGGGMDMLAAAGSRYELTDARRFSDGWERAASLRLRAGDETVLREYHQHGRLIDAGTRDDAETSAGRAWLADTLDGRRSLLLVDTNDQAARLSAQLRGELVRLGRVEEDGVPLGMQGTFAGVGDLVQARRNGWHLTGVEGNRRGPINRETYRVTAVRDDGGLEVTTDPDGDAGEQLVLPADYVAEHLALGYASTVHAAQGATVDTTHTVATLTTAAAALYVGMSRGRGSNTAHVTTRTGPQDPADGTTHEHGVHRDPVATLAGILDSSEQAVTRSSLTLAADSVAEATSTRTAADLLAEGAQLAATERTNAALDRLVDTGALTVDQRTRIAAEDGTGALTRILRRAELAGHDPDIVLSDAVGRGPLTGARTVSNVLYSRIRDGHRFDPVGQSWTDWTPRVEDKEWAAYLSALAEAADDRARSLGVGLADAPQPWAAAAFGEVPDDAGARAAWADTVGRVAAYREARGHDDPDDALGPAPQPGQVEQFAAYRAAWRDLGRPEIDREHLELSNGQLRMRVRAYNRELAAAPRYVANELAATHQAATRHHQDAALRRAEADAATDPAEQQRLTDEATQAAALAAVLEQRVTELGEVDDARSRWLAHTAETRAQAELSKAELSARDADDNPDDRVTAAEWKAAHDAAVAEDDRHREITEDDVADHLDDDRPDEDRDVAESRREDVREAPPVQTGEDVVRVPEAEQTEQSVQHARRMLDEIAYRDAVDGPEDERAVQLTRWHADDAATAHGDGSWDDDAMP</sequence>
<feature type="compositionally biased region" description="Polar residues" evidence="1">
    <location>
        <begin position="909"/>
        <end position="919"/>
    </location>
</feature>
<feature type="region of interest" description="Disordered" evidence="1">
    <location>
        <begin position="1416"/>
        <end position="1436"/>
    </location>
</feature>
<dbReference type="RefSeq" id="WP_312888371.1">
    <property type="nucleotide sequence ID" value="NZ_BAAAJZ010000008.1"/>
</dbReference>
<dbReference type="Pfam" id="PF08751">
    <property type="entry name" value="TrwC"/>
    <property type="match status" value="1"/>
</dbReference>
<feature type="compositionally biased region" description="Basic and acidic residues" evidence="1">
    <location>
        <begin position="1226"/>
        <end position="1237"/>
    </location>
</feature>
<organism evidence="3 4">
    <name type="scientific">Pseudonocardia alni</name>
    <name type="common">Amycolata alni</name>
    <dbReference type="NCBI Taxonomy" id="33907"/>
    <lineage>
        <taxon>Bacteria</taxon>
        <taxon>Bacillati</taxon>
        <taxon>Actinomycetota</taxon>
        <taxon>Actinomycetes</taxon>
        <taxon>Pseudonocardiales</taxon>
        <taxon>Pseudonocardiaceae</taxon>
        <taxon>Pseudonocardia</taxon>
    </lineage>
</organism>
<dbReference type="GeneID" id="98050996"/>
<dbReference type="Pfam" id="PF13604">
    <property type="entry name" value="AAA_30"/>
    <property type="match status" value="1"/>
</dbReference>
<evidence type="ECO:0000256" key="1">
    <source>
        <dbReference type="SAM" id="MobiDB-lite"/>
    </source>
</evidence>
<feature type="compositionally biased region" description="Basic and acidic residues" evidence="1">
    <location>
        <begin position="1326"/>
        <end position="1344"/>
    </location>
</feature>
<reference evidence="3 4" key="1">
    <citation type="submission" date="2020-07" db="EMBL/GenBank/DDBJ databases">
        <title>Sequencing the genomes of 1000 actinobacteria strains.</title>
        <authorList>
            <person name="Klenk H.-P."/>
        </authorList>
    </citation>
    <scope>NUCLEOTIDE SEQUENCE [LARGE SCALE GENOMIC DNA]</scope>
    <source>
        <strain evidence="3 4">DSM 44749</strain>
    </source>
</reference>
<feature type="domain" description="TrwC relaxase" evidence="2">
    <location>
        <begin position="11"/>
        <end position="363"/>
    </location>
</feature>
<evidence type="ECO:0000313" key="3">
    <source>
        <dbReference type="EMBL" id="NYG00907.1"/>
    </source>
</evidence>
<gene>
    <name evidence="3" type="ORF">HDA37_001192</name>
</gene>
<dbReference type="SUPFAM" id="SSF55464">
    <property type="entry name" value="Origin of replication-binding domain, RBD-like"/>
    <property type="match status" value="1"/>
</dbReference>
<dbReference type="Gene3D" id="3.40.50.300">
    <property type="entry name" value="P-loop containing nucleotide triphosphate hydrolases"/>
    <property type="match status" value="2"/>
</dbReference>
<feature type="compositionally biased region" description="Basic and acidic residues" evidence="1">
    <location>
        <begin position="1353"/>
        <end position="1363"/>
    </location>
</feature>
<name>A0A852VWS7_PSEA5</name>
<dbReference type="Gene3D" id="2.30.30.940">
    <property type="match status" value="1"/>
</dbReference>
<accession>A0A852VWS7</accession>
<comment type="caution">
    <text evidence="3">The sequence shown here is derived from an EMBL/GenBank/DDBJ whole genome shotgun (WGS) entry which is preliminary data.</text>
</comment>
<protein>
    <submittedName>
        <fullName evidence="3">Conjugative relaxase-like TrwC/TraI family protein</fullName>
    </submittedName>
</protein>
<evidence type="ECO:0000259" key="2">
    <source>
        <dbReference type="Pfam" id="PF08751"/>
    </source>
</evidence>